<gene>
    <name evidence="1" type="ORF">SDC9_192437</name>
</gene>
<name>A0A645I143_9ZZZZ</name>
<proteinExistence type="predicted"/>
<protein>
    <submittedName>
        <fullName evidence="1">Uncharacterized protein</fullName>
    </submittedName>
</protein>
<accession>A0A645I143</accession>
<organism evidence="1">
    <name type="scientific">bioreactor metagenome</name>
    <dbReference type="NCBI Taxonomy" id="1076179"/>
    <lineage>
        <taxon>unclassified sequences</taxon>
        <taxon>metagenomes</taxon>
        <taxon>ecological metagenomes</taxon>
    </lineage>
</organism>
<dbReference type="EMBL" id="VSSQ01104325">
    <property type="protein sequence ID" value="MPN44870.1"/>
    <property type="molecule type" value="Genomic_DNA"/>
</dbReference>
<dbReference type="AlphaFoldDB" id="A0A645I143"/>
<reference evidence="1" key="1">
    <citation type="submission" date="2019-08" db="EMBL/GenBank/DDBJ databases">
        <authorList>
            <person name="Kucharzyk K."/>
            <person name="Murdoch R.W."/>
            <person name="Higgins S."/>
            <person name="Loffler F."/>
        </authorList>
    </citation>
    <scope>NUCLEOTIDE SEQUENCE</scope>
</reference>
<evidence type="ECO:0000313" key="1">
    <source>
        <dbReference type="EMBL" id="MPN44870.1"/>
    </source>
</evidence>
<sequence>MDDGAAAKAVVCGDNVAGGRAGLGDFLHGQSGGQVIRTGPAVFLRHAHAHDAVTEQLVDRLLGIGAGTVRLGGDGLDFMFGEVPHRLSDQFLLSGQLEIHG</sequence>
<comment type="caution">
    <text evidence="1">The sequence shown here is derived from an EMBL/GenBank/DDBJ whole genome shotgun (WGS) entry which is preliminary data.</text>
</comment>